<evidence type="ECO:0000256" key="1">
    <source>
        <dbReference type="SAM" id="Phobius"/>
    </source>
</evidence>
<protein>
    <submittedName>
        <fullName evidence="2">Uncharacterized protein</fullName>
    </submittedName>
</protein>
<accession>A0A423PJN2</accession>
<feature type="transmembrane region" description="Helical" evidence="1">
    <location>
        <begin position="37"/>
        <end position="61"/>
    </location>
</feature>
<dbReference type="RefSeq" id="WP_123658938.1">
    <property type="nucleotide sequence ID" value="NZ_AYKG01000044.1"/>
</dbReference>
<keyword evidence="1" id="KW-1133">Transmembrane helix</keyword>
<evidence type="ECO:0000313" key="3">
    <source>
        <dbReference type="Proteomes" id="UP000285310"/>
    </source>
</evidence>
<feature type="transmembrane region" description="Helical" evidence="1">
    <location>
        <begin position="9"/>
        <end position="31"/>
    </location>
</feature>
<comment type="caution">
    <text evidence="2">The sequence shown here is derived from an EMBL/GenBank/DDBJ whole genome shotgun (WGS) entry which is preliminary data.</text>
</comment>
<dbReference type="Proteomes" id="UP000285310">
    <property type="component" value="Unassembled WGS sequence"/>
</dbReference>
<keyword evidence="1" id="KW-0472">Membrane</keyword>
<dbReference type="OrthoDB" id="7067650at2"/>
<dbReference type="EMBL" id="AYKG01000044">
    <property type="protein sequence ID" value="ROO25808.1"/>
    <property type="molecule type" value="Genomic_DNA"/>
</dbReference>
<keyword evidence="1" id="KW-0812">Transmembrane</keyword>
<dbReference type="AlphaFoldDB" id="A0A423PJN2"/>
<sequence length="125" mass="12726">MNDHLLHRLFGFICASAGLVIAITGAMFWLHPPDFPIAAWGLVSLIVGGLAVLAAGIGVVFKQAWARLVMAGLAGLGVLAALAGVGRALLSGNLAASIIVLTAVMPMVMVVAVMIELGRGPTADQ</sequence>
<reference evidence="2 3" key="1">
    <citation type="submission" date="2013-10" db="EMBL/GenBank/DDBJ databases">
        <title>Salinisphaera japonica YTM-1 Genome Sequencing.</title>
        <authorList>
            <person name="Lai Q."/>
            <person name="Li C."/>
            <person name="Shao Z."/>
        </authorList>
    </citation>
    <scope>NUCLEOTIDE SEQUENCE [LARGE SCALE GENOMIC DNA]</scope>
    <source>
        <strain evidence="2 3">YTM-1</strain>
    </source>
</reference>
<evidence type="ECO:0000313" key="2">
    <source>
        <dbReference type="EMBL" id="ROO25808.1"/>
    </source>
</evidence>
<keyword evidence="3" id="KW-1185">Reference proteome</keyword>
<dbReference type="InParanoid" id="A0A423PJN2"/>
<gene>
    <name evidence="2" type="ORF">SAJA_12305</name>
</gene>
<name>A0A423PJN2_9GAMM</name>
<proteinExistence type="predicted"/>
<feature type="transmembrane region" description="Helical" evidence="1">
    <location>
        <begin position="68"/>
        <end position="89"/>
    </location>
</feature>
<organism evidence="2 3">
    <name type="scientific">Salinisphaera japonica YTM-1</name>
    <dbReference type="NCBI Taxonomy" id="1209778"/>
    <lineage>
        <taxon>Bacteria</taxon>
        <taxon>Pseudomonadati</taxon>
        <taxon>Pseudomonadota</taxon>
        <taxon>Gammaproteobacteria</taxon>
        <taxon>Salinisphaerales</taxon>
        <taxon>Salinisphaeraceae</taxon>
        <taxon>Salinisphaera</taxon>
    </lineage>
</organism>
<feature type="transmembrane region" description="Helical" evidence="1">
    <location>
        <begin position="95"/>
        <end position="115"/>
    </location>
</feature>